<evidence type="ECO:0000256" key="1">
    <source>
        <dbReference type="ARBA" id="ARBA00022490"/>
    </source>
</evidence>
<dbReference type="InterPro" id="IPR013155">
    <property type="entry name" value="M/V/L/I-tRNA-synth_anticd-bd"/>
</dbReference>
<dbReference type="GO" id="GO:0002161">
    <property type="term" value="F:aminoacyl-tRNA deacylase activity"/>
    <property type="evidence" value="ECO:0007669"/>
    <property type="project" value="InterPro"/>
</dbReference>
<protein>
    <recommendedName>
        <fullName evidence="10">Isoleucine--tRNA ligase</fullName>
        <ecNumber evidence="10">6.1.1.5</ecNumber>
    </recommendedName>
    <alternativeName>
        <fullName evidence="10">Isoleucyl-tRNA synthetase</fullName>
        <shortName evidence="10">IleRS</shortName>
    </alternativeName>
</protein>
<dbReference type="FunFam" id="3.40.50.620:FF:000286">
    <property type="entry name" value="Isoleucine--tRNA ligase"/>
    <property type="match status" value="1"/>
</dbReference>
<keyword evidence="2 10" id="KW-0436">Ligase</keyword>
<feature type="domain" description="Methionyl/Valyl/Leucyl/Isoleucyl-tRNA synthetase anticodon-binding" evidence="12">
    <location>
        <begin position="689"/>
        <end position="836"/>
    </location>
</feature>
<dbReference type="Pfam" id="PF08264">
    <property type="entry name" value="Anticodon_1"/>
    <property type="match status" value="1"/>
</dbReference>
<dbReference type="NCBIfam" id="TIGR00392">
    <property type="entry name" value="ileS"/>
    <property type="match status" value="1"/>
</dbReference>
<dbReference type="InterPro" id="IPR014729">
    <property type="entry name" value="Rossmann-like_a/b/a_fold"/>
</dbReference>
<dbReference type="PRINTS" id="PR00984">
    <property type="entry name" value="TRNASYNTHILE"/>
</dbReference>
<feature type="domain" description="Aminoacyl-tRNA synthetase class Ia" evidence="11">
    <location>
        <begin position="17"/>
        <end position="625"/>
    </location>
</feature>
<evidence type="ECO:0000256" key="10">
    <source>
        <dbReference type="HAMAP-Rule" id="MF_02003"/>
    </source>
</evidence>
<dbReference type="GO" id="GO:0006428">
    <property type="term" value="P:isoleucyl-tRNA aminoacylation"/>
    <property type="evidence" value="ECO:0007669"/>
    <property type="project" value="UniProtKB-UniRule"/>
</dbReference>
<dbReference type="PANTHER" id="PTHR42780">
    <property type="entry name" value="SOLEUCYL-TRNA SYNTHETASE"/>
    <property type="match status" value="1"/>
</dbReference>
<feature type="binding site" evidence="10">
    <location>
        <position position="596"/>
    </location>
    <ligand>
        <name>ATP</name>
        <dbReference type="ChEBI" id="CHEBI:30616"/>
    </ligand>
</feature>
<keyword evidence="6 10" id="KW-0067">ATP-binding</keyword>
<evidence type="ECO:0000256" key="7">
    <source>
        <dbReference type="ARBA" id="ARBA00022917"/>
    </source>
</evidence>
<reference evidence="13 14" key="1">
    <citation type="submission" date="2011-08" db="EMBL/GenBank/DDBJ databases">
        <title>The complete genome of Methanofollis liminatans DSM 4140.</title>
        <authorList>
            <consortium name="US DOE Joint Genome Institute (JGI-PGF)"/>
            <person name="Lucas S."/>
            <person name="Han J."/>
            <person name="Lapidus A."/>
            <person name="Bruce D."/>
            <person name="Goodwin L."/>
            <person name="Pitluck S."/>
            <person name="Peters L."/>
            <person name="Kyrpides N."/>
            <person name="Mavromatis K."/>
            <person name="Ivanova N."/>
            <person name="Mikhailova N."/>
            <person name="Lu M."/>
            <person name="Detter J.C."/>
            <person name="Tapia R."/>
            <person name="Han C."/>
            <person name="Land M."/>
            <person name="Hauser L."/>
            <person name="Markowitz V."/>
            <person name="Cheng J.-F."/>
            <person name="Hugenholtz P."/>
            <person name="Woyke T."/>
            <person name="Wu D."/>
            <person name="Spring S."/>
            <person name="Schuler E."/>
            <person name="Brambilla E."/>
            <person name="Klenk H.-P."/>
            <person name="Eisen J.A."/>
        </authorList>
    </citation>
    <scope>NUCLEOTIDE SEQUENCE [LARGE SCALE GENOMIC DNA]</scope>
    <source>
        <strain evidence="13 14">DSM 4140</strain>
    </source>
</reference>
<comment type="subcellular location">
    <subcellularLocation>
        <location evidence="10">Cytoplasm</location>
    </subcellularLocation>
</comment>
<evidence type="ECO:0000313" key="13">
    <source>
        <dbReference type="EMBL" id="EJG08079.1"/>
    </source>
</evidence>
<dbReference type="Pfam" id="PF00133">
    <property type="entry name" value="tRNA-synt_1"/>
    <property type="match status" value="1"/>
</dbReference>
<keyword evidence="5 10" id="KW-0862">Zinc</keyword>
<dbReference type="CDD" id="cd07961">
    <property type="entry name" value="Anticodon_Ia_Ile_ABEc"/>
    <property type="match status" value="1"/>
</dbReference>
<feature type="short sequence motif" description="'HIGH' region" evidence="10">
    <location>
        <begin position="47"/>
        <end position="57"/>
    </location>
</feature>
<comment type="cofactor">
    <cofactor evidence="10">
        <name>Zn(2+)</name>
        <dbReference type="ChEBI" id="CHEBI:29105"/>
    </cofactor>
</comment>
<dbReference type="HOGENOM" id="CLU_001493_1_1_2"/>
<comment type="function">
    <text evidence="10">Catalyzes the attachment of isoleucine to tRNA(Ile). As IleRS can inadvertently accommodate and process structurally similar amino acids such as valine, to avoid such errors it has two additional distinct tRNA(Ile)-dependent editing activities. One activity is designated as 'pretransfer' editing and involves the hydrolysis of activated Val-AMP. The other activity is designated 'posttransfer' editing and involves deacylation of mischarged Val-tRNA(Ile).</text>
</comment>
<keyword evidence="1 10" id="KW-0963">Cytoplasm</keyword>
<feature type="short sequence motif" description="'KMSKS' region" evidence="10">
    <location>
        <begin position="593"/>
        <end position="597"/>
    </location>
</feature>
<evidence type="ECO:0000256" key="2">
    <source>
        <dbReference type="ARBA" id="ARBA00022598"/>
    </source>
</evidence>
<dbReference type="InterPro" id="IPR002301">
    <property type="entry name" value="Ile-tRNA-ligase"/>
</dbReference>
<gene>
    <name evidence="10" type="primary">ileS</name>
    <name evidence="13" type="ORF">Metli_2138</name>
</gene>
<dbReference type="PATRIC" id="fig|28892.9.peg.2312"/>
<dbReference type="GO" id="GO:0005524">
    <property type="term" value="F:ATP binding"/>
    <property type="evidence" value="ECO:0007669"/>
    <property type="project" value="UniProtKB-UniRule"/>
</dbReference>
<organism evidence="13 14">
    <name type="scientific">Methanofollis liminatans DSM 4140</name>
    <dbReference type="NCBI Taxonomy" id="28892"/>
    <lineage>
        <taxon>Archaea</taxon>
        <taxon>Methanobacteriati</taxon>
        <taxon>Methanobacteriota</taxon>
        <taxon>Stenosarchaea group</taxon>
        <taxon>Methanomicrobia</taxon>
        <taxon>Methanomicrobiales</taxon>
        <taxon>Methanomicrobiaceae</taxon>
        <taxon>Methanofollis</taxon>
    </lineage>
</organism>
<dbReference type="GO" id="GO:0000049">
    <property type="term" value="F:tRNA binding"/>
    <property type="evidence" value="ECO:0007669"/>
    <property type="project" value="InterPro"/>
</dbReference>
<dbReference type="InterPro" id="IPR033709">
    <property type="entry name" value="Anticodon_Ile_ABEc"/>
</dbReference>
<dbReference type="InterPro" id="IPR001412">
    <property type="entry name" value="aa-tRNA-synth_I_CS"/>
</dbReference>
<evidence type="ECO:0000256" key="9">
    <source>
        <dbReference type="ARBA" id="ARBA00048359"/>
    </source>
</evidence>
<evidence type="ECO:0000259" key="12">
    <source>
        <dbReference type="Pfam" id="PF08264"/>
    </source>
</evidence>
<dbReference type="SUPFAM" id="SSF50677">
    <property type="entry name" value="ValRS/IleRS/LeuRS editing domain"/>
    <property type="match status" value="1"/>
</dbReference>
<dbReference type="SUPFAM" id="SSF52374">
    <property type="entry name" value="Nucleotidylyl transferase"/>
    <property type="match status" value="1"/>
</dbReference>
<comment type="catalytic activity">
    <reaction evidence="9 10">
        <text>tRNA(Ile) + L-isoleucine + ATP = L-isoleucyl-tRNA(Ile) + AMP + diphosphate</text>
        <dbReference type="Rhea" id="RHEA:11060"/>
        <dbReference type="Rhea" id="RHEA-COMP:9666"/>
        <dbReference type="Rhea" id="RHEA-COMP:9695"/>
        <dbReference type="ChEBI" id="CHEBI:30616"/>
        <dbReference type="ChEBI" id="CHEBI:33019"/>
        <dbReference type="ChEBI" id="CHEBI:58045"/>
        <dbReference type="ChEBI" id="CHEBI:78442"/>
        <dbReference type="ChEBI" id="CHEBI:78528"/>
        <dbReference type="ChEBI" id="CHEBI:456215"/>
        <dbReference type="EC" id="6.1.1.5"/>
    </reaction>
</comment>
<sequence length="1057" mass="118489">MKEVTSSYDAQAIEGRVQEFWRAADTYAQVKDLRRSGKQFFFVDGPPYTTGHIHLGTAWNKIIKDAVLRRHRMCGKNVIERAGYDMHGLPIEVQVEHQLGFTSKKDIEAYGIDRFIERCREFALTNMAVMSDQFRALGIWLDFDNPYQTVKKEYIEAAWWTLAQAEKNGMLERGHRVVNWCPRCETAIADSEVEYDDATDPSIYVKFPVKGADDEYLVIWTTTPWTLPANVAVAAHPGIVYALVAARKEGVEEKLWIAEALVEEVLRKGRYQHYDVLRTVTGADLAGMEYESPLAASVPAQKEIAHRVVLADYVALENTGLVHTAPGHGWDDYLTGIKYDLPVLCPVDGTGRFTKRAGVFDGLYVKDPATNRQVMDALGPCLLHEGKTTHRYGHCWRCKTPIIFRATEQWFIKASEMRDKLLDEVGKVTWYPDWAGSARFYDWVKEARDWCISRQRYWGIPIPVWQCDTCDARRVIATVAELEEASGQAVADPHRPYVDAVTIPCTCGGTMRRVSDIFDVWFDSAVASWATLGYPGEKEAFEKYWPADFITEGQDQTRGWFYSQLGASTVAFGRAPYKSVLMHGFALDAEGRKMSKSLGNVVAPEEVIKTFGVDVLRLYVLSANAPWDDMKFNWEGVKTVNRALNIFWNVYRFPLPYMVLDNFAPAQTSGGDWDETAVLRMLDLMPDEDRWILSRVNSLVASVEADFAGLNLHRVTRSLITFVLEDLSRWYLQIVRPRMWLEEDAPEKRYAYETVYYVLRRLVCLLAPFTPHLTEEIYGNLRCEGDPASVHMLDWPAADSALIDAPLETAMGVAQAFDDAVATARQDGKRKLRWPVGEVVVVTDAPAVRDAVARLSGLCASRANAKVVTVVTGRWERIGWKAEAVMRVLGPRFGKEAPKVKGAIEGADGNALKAALEADGKAIAGDYEVTPEMVTFIEEVPEGVFAAAMPDATVYVDVTLTPEIEAEGYAREVVRRLQEMRRQRDLKVDENIAVEIAIADAGVADLVSRMTDLVSGEVRASSLAVHDGAALSGAWELTAEWEVEGVPMLMGLSQARD</sequence>
<name>J0SBH0_9EURY</name>
<evidence type="ECO:0000256" key="6">
    <source>
        <dbReference type="ARBA" id="ARBA00022840"/>
    </source>
</evidence>
<evidence type="ECO:0000256" key="8">
    <source>
        <dbReference type="ARBA" id="ARBA00023146"/>
    </source>
</evidence>
<dbReference type="InterPro" id="IPR009008">
    <property type="entry name" value="Val/Leu/Ile-tRNA-synth_edit"/>
</dbReference>
<dbReference type="EC" id="6.1.1.5" evidence="10"/>
<keyword evidence="14" id="KW-1185">Reference proteome</keyword>
<dbReference type="PANTHER" id="PTHR42780:SF1">
    <property type="entry name" value="ISOLEUCINE--TRNA LIGASE, CYTOPLASMIC"/>
    <property type="match status" value="1"/>
</dbReference>
<comment type="subunit">
    <text evidence="10">Monomer.</text>
</comment>
<dbReference type="HAMAP" id="MF_02003">
    <property type="entry name" value="Ile_tRNA_synth_type2"/>
    <property type="match status" value="1"/>
</dbReference>
<dbReference type="InterPro" id="IPR023586">
    <property type="entry name" value="Ile-tRNA-ligase_type2"/>
</dbReference>
<evidence type="ECO:0000256" key="5">
    <source>
        <dbReference type="ARBA" id="ARBA00022833"/>
    </source>
</evidence>
<evidence type="ECO:0000313" key="14">
    <source>
        <dbReference type="Proteomes" id="UP000005095"/>
    </source>
</evidence>
<evidence type="ECO:0000256" key="4">
    <source>
        <dbReference type="ARBA" id="ARBA00022741"/>
    </source>
</evidence>
<dbReference type="EMBL" id="CM001555">
    <property type="protein sequence ID" value="EJG08079.1"/>
    <property type="molecule type" value="Genomic_DNA"/>
</dbReference>
<dbReference type="PROSITE" id="PS00178">
    <property type="entry name" value="AA_TRNA_LIGASE_I"/>
    <property type="match status" value="1"/>
</dbReference>
<keyword evidence="7 10" id="KW-0648">Protein biosynthesis</keyword>
<dbReference type="GO" id="GO:0004822">
    <property type="term" value="F:isoleucine-tRNA ligase activity"/>
    <property type="evidence" value="ECO:0007669"/>
    <property type="project" value="UniProtKB-UniRule"/>
</dbReference>
<dbReference type="STRING" id="28892.Metli_2138"/>
<dbReference type="InterPro" id="IPR002300">
    <property type="entry name" value="aa-tRNA-synth_Ia"/>
</dbReference>
<comment type="similarity">
    <text evidence="10">Belongs to the class-I aminoacyl-tRNA synthetase family. IleS type 2 subfamily.</text>
</comment>
<dbReference type="GO" id="GO:0008270">
    <property type="term" value="F:zinc ion binding"/>
    <property type="evidence" value="ECO:0007669"/>
    <property type="project" value="UniProtKB-UniRule"/>
</dbReference>
<keyword evidence="8 10" id="KW-0030">Aminoacyl-tRNA synthetase</keyword>
<dbReference type="SUPFAM" id="SSF47323">
    <property type="entry name" value="Anticodon-binding domain of a subclass of class I aminoacyl-tRNA synthetases"/>
    <property type="match status" value="2"/>
</dbReference>
<dbReference type="CDD" id="cd00818">
    <property type="entry name" value="IleRS_core"/>
    <property type="match status" value="1"/>
</dbReference>
<evidence type="ECO:0000256" key="3">
    <source>
        <dbReference type="ARBA" id="ARBA00022723"/>
    </source>
</evidence>
<dbReference type="GO" id="GO:0005737">
    <property type="term" value="C:cytoplasm"/>
    <property type="evidence" value="ECO:0007669"/>
    <property type="project" value="UniProtKB-SubCell"/>
</dbReference>
<dbReference type="InterPro" id="IPR009080">
    <property type="entry name" value="tRNAsynth_Ia_anticodon-bd"/>
</dbReference>
<evidence type="ECO:0000259" key="11">
    <source>
        <dbReference type="Pfam" id="PF00133"/>
    </source>
</evidence>
<keyword evidence="3 10" id="KW-0479">Metal-binding</keyword>
<dbReference type="Pfam" id="PF19302">
    <property type="entry name" value="DUF5915"/>
    <property type="match status" value="1"/>
</dbReference>
<dbReference type="Proteomes" id="UP000005095">
    <property type="component" value="Chromosome"/>
</dbReference>
<proteinExistence type="inferred from homology"/>
<dbReference type="AlphaFoldDB" id="J0SBH0"/>
<dbReference type="RefSeq" id="WP_004040265.1">
    <property type="nucleotide sequence ID" value="NZ_CM001555.1"/>
</dbReference>
<accession>J0SBH0</accession>
<keyword evidence="4 10" id="KW-0547">Nucleotide-binding</keyword>
<dbReference type="Gene3D" id="3.90.740.10">
    <property type="entry name" value="Valyl/Leucyl/Isoleucyl-tRNA synthetase, editing domain"/>
    <property type="match status" value="1"/>
</dbReference>
<dbReference type="OrthoDB" id="30823at2157"/>
<comment type="domain">
    <text evidence="10">IleRS has two distinct active sites: one for aminoacylation and one for editing. The misactivated valine is translocated from the active site to the editing site, which sterically excludes the correctly activated isoleucine. The single editing site contains two valyl binding pockets, one specific for each substrate (Val-AMP or Val-tRNA(Ile)).</text>
</comment>
<dbReference type="Gene3D" id="3.40.50.620">
    <property type="entry name" value="HUPs"/>
    <property type="match status" value="2"/>
</dbReference>
<dbReference type="Gene3D" id="1.10.730.10">
    <property type="entry name" value="Isoleucyl-tRNA Synthetase, Domain 1"/>
    <property type="match status" value="1"/>
</dbReference>